<comment type="caution">
    <text evidence="1">The sequence shown here is derived from an EMBL/GenBank/DDBJ whole genome shotgun (WGS) entry which is preliminary data.</text>
</comment>
<keyword evidence="2" id="KW-1185">Reference proteome</keyword>
<evidence type="ECO:0000313" key="2">
    <source>
        <dbReference type="Proteomes" id="UP000824596"/>
    </source>
</evidence>
<sequence length="162" mass="17495">MAEPVKVPGHNNATYGPVPKKDQLLHVEFVEMAPSPVPVDQIFFLYLRGVMPPSDKDLGTAKLSITLSVVLPDGQHEDPKTYTVPLCTTAFGDAAHLSIRNATGAYVDHLGGGTNDILVDCAIPSVFLQTGTWTFETVASLDDGTCLFAMSLTQWLEGRLNH</sequence>
<organism evidence="1 2">
    <name type="scientific">Hirsutella rhossiliensis</name>
    <dbReference type="NCBI Taxonomy" id="111463"/>
    <lineage>
        <taxon>Eukaryota</taxon>
        <taxon>Fungi</taxon>
        <taxon>Dikarya</taxon>
        <taxon>Ascomycota</taxon>
        <taxon>Pezizomycotina</taxon>
        <taxon>Sordariomycetes</taxon>
        <taxon>Hypocreomycetidae</taxon>
        <taxon>Hypocreales</taxon>
        <taxon>Ophiocordycipitaceae</taxon>
        <taxon>Hirsutella</taxon>
    </lineage>
</organism>
<dbReference type="GeneID" id="68349649"/>
<proteinExistence type="predicted"/>
<accession>A0A9P8SLU4</accession>
<dbReference type="EMBL" id="JAIZPD010000001">
    <property type="protein sequence ID" value="KAH0967878.1"/>
    <property type="molecule type" value="Genomic_DNA"/>
</dbReference>
<evidence type="ECO:0000313" key="1">
    <source>
        <dbReference type="EMBL" id="KAH0967878.1"/>
    </source>
</evidence>
<dbReference type="Proteomes" id="UP000824596">
    <property type="component" value="Unassembled WGS sequence"/>
</dbReference>
<protein>
    <submittedName>
        <fullName evidence="1">Uncharacterized protein</fullName>
    </submittedName>
</protein>
<reference evidence="1" key="1">
    <citation type="submission" date="2021-09" db="EMBL/GenBank/DDBJ databases">
        <title>A high-quality genome of the endoparasitic fungus Hirsutella rhossiliensis with a comparison of Hirsutella genomes reveals transposable elements contributing to genome size variation.</title>
        <authorList>
            <person name="Lin R."/>
            <person name="Jiao Y."/>
            <person name="Sun X."/>
            <person name="Ling J."/>
            <person name="Xie B."/>
            <person name="Cheng X."/>
        </authorList>
    </citation>
    <scope>NUCLEOTIDE SEQUENCE</scope>
    <source>
        <strain evidence="1">HR02</strain>
    </source>
</reference>
<name>A0A9P8SLU4_9HYPO</name>
<dbReference type="RefSeq" id="XP_044725391.1">
    <property type="nucleotide sequence ID" value="XM_044858991.1"/>
</dbReference>
<dbReference type="AlphaFoldDB" id="A0A9P8SLU4"/>
<dbReference type="OrthoDB" id="5422698at2759"/>
<gene>
    <name evidence="1" type="ORF">HRG_00520</name>
</gene>